<feature type="transmembrane region" description="Helical" evidence="6">
    <location>
        <begin position="12"/>
        <end position="35"/>
    </location>
</feature>
<dbReference type="Pfam" id="PF01943">
    <property type="entry name" value="Polysacc_synt"/>
    <property type="match status" value="1"/>
</dbReference>
<keyword evidence="3 6" id="KW-0812">Transmembrane</keyword>
<feature type="transmembrane region" description="Helical" evidence="6">
    <location>
        <begin position="120"/>
        <end position="145"/>
    </location>
</feature>
<feature type="transmembrane region" description="Helical" evidence="6">
    <location>
        <begin position="41"/>
        <end position="62"/>
    </location>
</feature>
<keyword evidence="8" id="KW-1185">Reference proteome</keyword>
<protein>
    <submittedName>
        <fullName evidence="7">Oligosaccharide flippase family protein</fullName>
    </submittedName>
</protein>
<feature type="transmembrane region" description="Helical" evidence="6">
    <location>
        <begin position="386"/>
        <end position="411"/>
    </location>
</feature>
<dbReference type="EMBL" id="BAAAFD010000004">
    <property type="protein sequence ID" value="GAA0856486.1"/>
    <property type="molecule type" value="Genomic_DNA"/>
</dbReference>
<feature type="transmembrane region" description="Helical" evidence="6">
    <location>
        <begin position="447"/>
        <end position="465"/>
    </location>
</feature>
<comment type="caution">
    <text evidence="7">The sequence shown here is derived from an EMBL/GenBank/DDBJ whole genome shotgun (WGS) entry which is preliminary data.</text>
</comment>
<dbReference type="PANTHER" id="PTHR30250:SF11">
    <property type="entry name" value="O-ANTIGEN TRANSPORTER-RELATED"/>
    <property type="match status" value="1"/>
</dbReference>
<dbReference type="InterPro" id="IPR002797">
    <property type="entry name" value="Polysacc_synth"/>
</dbReference>
<evidence type="ECO:0000256" key="6">
    <source>
        <dbReference type="SAM" id="Phobius"/>
    </source>
</evidence>
<dbReference type="PANTHER" id="PTHR30250">
    <property type="entry name" value="PST FAMILY PREDICTED COLANIC ACID TRANSPORTER"/>
    <property type="match status" value="1"/>
</dbReference>
<dbReference type="RefSeq" id="WP_343859088.1">
    <property type="nucleotide sequence ID" value="NZ_BAAAFD010000004.1"/>
</dbReference>
<evidence type="ECO:0000256" key="3">
    <source>
        <dbReference type="ARBA" id="ARBA00022692"/>
    </source>
</evidence>
<feature type="transmembrane region" description="Helical" evidence="6">
    <location>
        <begin position="359"/>
        <end position="380"/>
    </location>
</feature>
<evidence type="ECO:0000313" key="7">
    <source>
        <dbReference type="EMBL" id="GAA0856486.1"/>
    </source>
</evidence>
<keyword evidence="4 6" id="KW-1133">Transmembrane helix</keyword>
<name>A0ABP3WWJ7_9ALTE</name>
<gene>
    <name evidence="7" type="ORF">GCM10009114_18630</name>
</gene>
<feature type="transmembrane region" description="Helical" evidence="6">
    <location>
        <begin position="152"/>
        <end position="174"/>
    </location>
</feature>
<reference evidence="8" key="1">
    <citation type="journal article" date="2019" name="Int. J. Syst. Evol. Microbiol.">
        <title>The Global Catalogue of Microorganisms (GCM) 10K type strain sequencing project: providing services to taxonomists for standard genome sequencing and annotation.</title>
        <authorList>
            <consortium name="The Broad Institute Genomics Platform"/>
            <consortium name="The Broad Institute Genome Sequencing Center for Infectious Disease"/>
            <person name="Wu L."/>
            <person name="Ma J."/>
        </authorList>
    </citation>
    <scope>NUCLEOTIDE SEQUENCE [LARGE SCALE GENOMIC DNA]</scope>
    <source>
        <strain evidence="8">JCM 15896</strain>
    </source>
</reference>
<feature type="transmembrane region" description="Helical" evidence="6">
    <location>
        <begin position="326"/>
        <end position="347"/>
    </location>
</feature>
<evidence type="ECO:0000256" key="5">
    <source>
        <dbReference type="ARBA" id="ARBA00023136"/>
    </source>
</evidence>
<feature type="transmembrane region" description="Helical" evidence="6">
    <location>
        <begin position="423"/>
        <end position="441"/>
    </location>
</feature>
<dbReference type="InterPro" id="IPR050833">
    <property type="entry name" value="Poly_Biosynth_Transport"/>
</dbReference>
<feature type="transmembrane region" description="Helical" evidence="6">
    <location>
        <begin position="212"/>
        <end position="233"/>
    </location>
</feature>
<evidence type="ECO:0000313" key="8">
    <source>
        <dbReference type="Proteomes" id="UP001500359"/>
    </source>
</evidence>
<comment type="subcellular location">
    <subcellularLocation>
        <location evidence="1">Cell membrane</location>
        <topology evidence="1">Multi-pass membrane protein</topology>
    </subcellularLocation>
</comment>
<keyword evidence="2" id="KW-1003">Cell membrane</keyword>
<feature type="transmembrane region" description="Helical" evidence="6">
    <location>
        <begin position="180"/>
        <end position="200"/>
    </location>
</feature>
<evidence type="ECO:0000256" key="2">
    <source>
        <dbReference type="ARBA" id="ARBA00022475"/>
    </source>
</evidence>
<feature type="transmembrane region" description="Helical" evidence="6">
    <location>
        <begin position="295"/>
        <end position="320"/>
    </location>
</feature>
<keyword evidence="5 6" id="KW-0472">Membrane</keyword>
<evidence type="ECO:0000256" key="4">
    <source>
        <dbReference type="ARBA" id="ARBA00022989"/>
    </source>
</evidence>
<organism evidence="7 8">
    <name type="scientific">Aliiglaciecola litoralis</name>
    <dbReference type="NCBI Taxonomy" id="582857"/>
    <lineage>
        <taxon>Bacteria</taxon>
        <taxon>Pseudomonadati</taxon>
        <taxon>Pseudomonadota</taxon>
        <taxon>Gammaproteobacteria</taxon>
        <taxon>Alteromonadales</taxon>
        <taxon>Alteromonadaceae</taxon>
        <taxon>Aliiglaciecola</taxon>
    </lineage>
</organism>
<feature type="transmembrane region" description="Helical" evidence="6">
    <location>
        <begin position="83"/>
        <end position="114"/>
    </location>
</feature>
<dbReference type="Proteomes" id="UP001500359">
    <property type="component" value="Unassembled WGS sequence"/>
</dbReference>
<evidence type="ECO:0000256" key="1">
    <source>
        <dbReference type="ARBA" id="ARBA00004651"/>
    </source>
</evidence>
<proteinExistence type="predicted"/>
<sequence>MSEVKTILDHGKIYLIANITHRAAGLLLLPIYTHVLSTQEYGLYAIVMAVTDLFTVIFGMGFSGAMSRFYFDSNNSIADQNKVVSTTLIGFFGIAALIIICAYPMAMITVNIMFDSQQHLALFVFAIAGLVFTILFELLMGYAVIRKRAWKYFAMALSKALLFIGLNLYFVVYLELGVPGIIYATIASLGSLGIVLLVLTLSRVGVTFSFPLFKQMVLFGLPLVPSAFANSALTTVERYYINLLVGPAAVGVYSLGHRLASMLHMFIAAPFSQIFFVRRFETLSKGEDQSAFHRILLLFVALMMTCAVLLSLFGTEIIWLIAPEDYYDVVIVLPLLGLSFVLSSLNLNIELGIFYNKKTWAIPIIGFVTLGVGIPANYVFISQFGIMGAGLALVAVNIVRISTTVLVNSVLGSPLIRIDWKRAIAIMALGTILGLVVNQLIQQQIAFQWIALKLGLAGLFILLLLKTHLLDKHTRQDLFRLQP</sequence>
<accession>A0ABP3WWJ7</accession>